<keyword evidence="3" id="KW-1185">Reference proteome</keyword>
<reference evidence="2 3" key="1">
    <citation type="journal article" date="2013" name="Genome Announc.">
        <title>Draft Genome Sequence of Amycolatopsis decaplanina Strain DSM 44594T.</title>
        <authorList>
            <person name="Kaur N."/>
            <person name="Kumar S."/>
            <person name="Bala M."/>
            <person name="Raghava G.P."/>
            <person name="Mayilraj S."/>
        </authorList>
    </citation>
    <scope>NUCLEOTIDE SEQUENCE [LARGE SCALE GENOMIC DNA]</scope>
    <source>
        <strain evidence="2 3">DSM 44594</strain>
    </source>
</reference>
<feature type="region of interest" description="Disordered" evidence="1">
    <location>
        <begin position="1"/>
        <end position="64"/>
    </location>
</feature>
<dbReference type="EMBL" id="AOHO01000008">
    <property type="protein sequence ID" value="EME65858.1"/>
    <property type="molecule type" value="Genomic_DNA"/>
</dbReference>
<gene>
    <name evidence="2" type="ORF">H074_00050</name>
</gene>
<organism evidence="2 3">
    <name type="scientific">Amycolatopsis decaplanina DSM 44594</name>
    <dbReference type="NCBI Taxonomy" id="1284240"/>
    <lineage>
        <taxon>Bacteria</taxon>
        <taxon>Bacillati</taxon>
        <taxon>Actinomycetota</taxon>
        <taxon>Actinomycetes</taxon>
        <taxon>Pseudonocardiales</taxon>
        <taxon>Pseudonocardiaceae</taxon>
        <taxon>Amycolatopsis</taxon>
    </lineage>
</organism>
<evidence type="ECO:0000313" key="3">
    <source>
        <dbReference type="Proteomes" id="UP000054226"/>
    </source>
</evidence>
<evidence type="ECO:0000313" key="2">
    <source>
        <dbReference type="EMBL" id="EME65858.1"/>
    </source>
</evidence>
<proteinExistence type="predicted"/>
<dbReference type="RefSeq" id="WP_007027961.1">
    <property type="nucleotide sequence ID" value="NZ_AOHO01000008.1"/>
</dbReference>
<dbReference type="PATRIC" id="fig|1284240.4.peg.5"/>
<evidence type="ECO:0000256" key="1">
    <source>
        <dbReference type="SAM" id="MobiDB-lite"/>
    </source>
</evidence>
<accession>M2ZYR4</accession>
<sequence>MNRRRPTRHSDTRPSRTTVQPSLAAIVDGNASPPGDGGSPDSGNSCPAPDAPVITDTGCDVSAF</sequence>
<comment type="caution">
    <text evidence="2">The sequence shown here is derived from an EMBL/GenBank/DDBJ whole genome shotgun (WGS) entry which is preliminary data.</text>
</comment>
<name>M2ZYR4_9PSEU</name>
<protein>
    <submittedName>
        <fullName evidence="2">Uncharacterized protein</fullName>
    </submittedName>
</protein>
<dbReference type="AlphaFoldDB" id="M2ZYR4"/>
<dbReference type="Proteomes" id="UP000054226">
    <property type="component" value="Unassembled WGS sequence"/>
</dbReference>